<feature type="domain" description="Nudix hydrolase" evidence="5">
    <location>
        <begin position="5"/>
        <end position="139"/>
    </location>
</feature>
<comment type="caution">
    <text evidence="6">The sequence shown here is derived from an EMBL/GenBank/DDBJ whole genome shotgun (WGS) entry which is preliminary data.</text>
</comment>
<dbReference type="InterPro" id="IPR020084">
    <property type="entry name" value="NUDIX_hydrolase_CS"/>
</dbReference>
<dbReference type="Proteomes" id="UP000186168">
    <property type="component" value="Unassembled WGS sequence"/>
</dbReference>
<evidence type="ECO:0000256" key="2">
    <source>
        <dbReference type="ARBA" id="ARBA00005582"/>
    </source>
</evidence>
<evidence type="ECO:0000256" key="4">
    <source>
        <dbReference type="RuleBase" id="RU003476"/>
    </source>
</evidence>
<organism evidence="6 7">
    <name type="scientific">Streptomyces sparsogenes DSM 40356</name>
    <dbReference type="NCBI Taxonomy" id="1331668"/>
    <lineage>
        <taxon>Bacteria</taxon>
        <taxon>Bacillati</taxon>
        <taxon>Actinomycetota</taxon>
        <taxon>Actinomycetes</taxon>
        <taxon>Kitasatosporales</taxon>
        <taxon>Streptomycetaceae</taxon>
        <taxon>Streptomyces</taxon>
    </lineage>
</organism>
<dbReference type="EMBL" id="ASQP01000284">
    <property type="protein sequence ID" value="OMI37605.1"/>
    <property type="molecule type" value="Genomic_DNA"/>
</dbReference>
<dbReference type="GeneID" id="96741577"/>
<keyword evidence="3 4" id="KW-0378">Hydrolase</keyword>
<dbReference type="PROSITE" id="PS00893">
    <property type="entry name" value="NUDIX_BOX"/>
    <property type="match status" value="1"/>
</dbReference>
<keyword evidence="7" id="KW-1185">Reference proteome</keyword>
<dbReference type="InterPro" id="IPR015797">
    <property type="entry name" value="NUDIX_hydrolase-like_dom_sf"/>
</dbReference>
<dbReference type="Gene3D" id="3.90.79.10">
    <property type="entry name" value="Nucleoside Triphosphate Pyrophosphohydrolase"/>
    <property type="match status" value="1"/>
</dbReference>
<dbReference type="InterPro" id="IPR020476">
    <property type="entry name" value="Nudix_hydrolase"/>
</dbReference>
<gene>
    <name evidence="6" type="ORF">SPAR_20168</name>
</gene>
<proteinExistence type="inferred from homology"/>
<protein>
    <recommendedName>
        <fullName evidence="5">Nudix hydrolase domain-containing protein</fullName>
    </recommendedName>
</protein>
<comment type="similarity">
    <text evidence="2 4">Belongs to the Nudix hydrolase family.</text>
</comment>
<sequence length="151" mass="16824">MANRQLRVAAYAVCIQDGNILLARWVGPDGKQWTMPGGGIQHGEDPYDAAIREVEEETGYTVEIDQLLGIDSVHHRYTRRRGRDADFHGLRVIYTAHVTGGQLRHETNGSTDQAAWIPLDRVAELPRVPLVDIALSLHRTRPAQGRVQTPA</sequence>
<name>A0A1R1SH22_9ACTN</name>
<dbReference type="PROSITE" id="PS51462">
    <property type="entry name" value="NUDIX"/>
    <property type="match status" value="1"/>
</dbReference>
<evidence type="ECO:0000313" key="7">
    <source>
        <dbReference type="Proteomes" id="UP000186168"/>
    </source>
</evidence>
<evidence type="ECO:0000256" key="3">
    <source>
        <dbReference type="ARBA" id="ARBA00022801"/>
    </source>
</evidence>
<reference evidence="6 7" key="1">
    <citation type="submission" date="2013-05" db="EMBL/GenBank/DDBJ databases">
        <title>Genome sequence of Streptomyces sparsogenes DSM 40356.</title>
        <authorList>
            <person name="Coyne S."/>
            <person name="Seebeck F.P."/>
        </authorList>
    </citation>
    <scope>NUCLEOTIDE SEQUENCE [LARGE SCALE GENOMIC DNA]</scope>
    <source>
        <strain evidence="6 7">DSM 40356</strain>
    </source>
</reference>
<dbReference type="PRINTS" id="PR00502">
    <property type="entry name" value="NUDIXFAMILY"/>
</dbReference>
<evidence type="ECO:0000256" key="1">
    <source>
        <dbReference type="ARBA" id="ARBA00001946"/>
    </source>
</evidence>
<dbReference type="AlphaFoldDB" id="A0A1R1SH22"/>
<dbReference type="PANTHER" id="PTHR43046:SF14">
    <property type="entry name" value="MUTT_NUDIX FAMILY PROTEIN"/>
    <property type="match status" value="1"/>
</dbReference>
<evidence type="ECO:0000259" key="5">
    <source>
        <dbReference type="PROSITE" id="PS51462"/>
    </source>
</evidence>
<dbReference type="InterPro" id="IPR000086">
    <property type="entry name" value="NUDIX_hydrolase_dom"/>
</dbReference>
<dbReference type="SUPFAM" id="SSF55811">
    <property type="entry name" value="Nudix"/>
    <property type="match status" value="1"/>
</dbReference>
<dbReference type="STRING" id="67365.GCA_001704635_02232"/>
<dbReference type="PANTHER" id="PTHR43046">
    <property type="entry name" value="GDP-MANNOSE MANNOSYL HYDROLASE"/>
    <property type="match status" value="1"/>
</dbReference>
<evidence type="ECO:0000313" key="6">
    <source>
        <dbReference type="EMBL" id="OMI37605.1"/>
    </source>
</evidence>
<comment type="cofactor">
    <cofactor evidence="1">
        <name>Mg(2+)</name>
        <dbReference type="ChEBI" id="CHEBI:18420"/>
    </cofactor>
</comment>
<dbReference type="Pfam" id="PF00293">
    <property type="entry name" value="NUDIX"/>
    <property type="match status" value="1"/>
</dbReference>
<dbReference type="RefSeq" id="WP_065958486.1">
    <property type="nucleotide sequence ID" value="NZ_ASQP01000284.1"/>
</dbReference>
<dbReference type="GO" id="GO:0016787">
    <property type="term" value="F:hydrolase activity"/>
    <property type="evidence" value="ECO:0007669"/>
    <property type="project" value="UniProtKB-KW"/>
</dbReference>
<accession>A0A1R1SH22</accession>